<dbReference type="Proteomes" id="UP000485484">
    <property type="component" value="Unassembled WGS sequence"/>
</dbReference>
<reference evidence="1" key="1">
    <citation type="submission" date="2017-02" db="EMBL/GenBank/DDBJ databases">
        <title>Delving into the versatile metabolic prowess of the omnipresent phylum Bacteroidetes.</title>
        <authorList>
            <person name="Nobu M.K."/>
            <person name="Mei R."/>
            <person name="Narihiro T."/>
            <person name="Kuroda K."/>
            <person name="Liu W.-T."/>
        </authorList>
    </citation>
    <scope>NUCLEOTIDE SEQUENCE</scope>
    <source>
        <strain evidence="1">ADurb.Bin417</strain>
    </source>
</reference>
<accession>A0A1V5M6K0</accession>
<evidence type="ECO:0000313" key="1">
    <source>
        <dbReference type="EMBL" id="OPZ88849.1"/>
    </source>
</evidence>
<comment type="caution">
    <text evidence="1">The sequence shown here is derived from an EMBL/GenBank/DDBJ whole genome shotgun (WGS) entry which is preliminary data.</text>
</comment>
<sequence length="345" mass="37348">MIEGILINPWTAGYTLTFFEEASWECTGGLVTLWNQPKDLMFAAGKRLNADRVLVLEWGPRNFYAGRECEVTAWLVDQTRTPHAGRVRLSLAAGGKSTAGELAYRSRGRRVERIGAWRFRAPETTGFGTLLGQLETEAGSSTPPVKYQVFVGPAGRLAGLKADLGRLPEELRANLAGSGIKNGPGPILMDAAATTPIQLQAVRNEVKQGAAAIILHPETAGCLPPGLSSRPSRGWIFPSFHFLSEHPCFRDCRGDGVVGPAWAELAPRFSLQAEPASGRELIGGFLVQNYRAGLFGTSFSHGHDLVIQREGKGRVIFCTYRLLETVGRNPLADTLLANILAEAGR</sequence>
<protein>
    <submittedName>
        <fullName evidence="1">Uncharacterized protein</fullName>
    </submittedName>
</protein>
<name>A0A1V5M6K0_UNCT6</name>
<proteinExistence type="predicted"/>
<gene>
    <name evidence="1" type="ORF">BWY73_01610</name>
</gene>
<organism evidence="1">
    <name type="scientific">candidate division TA06 bacterium ADurb.Bin417</name>
    <dbReference type="NCBI Taxonomy" id="1852828"/>
    <lineage>
        <taxon>Bacteria</taxon>
        <taxon>Bacteria division TA06</taxon>
    </lineage>
</organism>
<dbReference type="AlphaFoldDB" id="A0A1V5M6K0"/>
<dbReference type="EMBL" id="MWAK01000447">
    <property type="protein sequence ID" value="OPZ88849.1"/>
    <property type="molecule type" value="Genomic_DNA"/>
</dbReference>